<dbReference type="PROSITE" id="PS50092">
    <property type="entry name" value="TSP1"/>
    <property type="match status" value="3"/>
</dbReference>
<comment type="subcellular location">
    <subcellularLocation>
        <location evidence="1">Secreted</location>
    </subcellularLocation>
</comment>
<keyword evidence="11" id="KW-1185">Reference proteome</keyword>
<feature type="domain" description="WxxW" evidence="9">
    <location>
        <begin position="377"/>
        <end position="468"/>
    </location>
</feature>
<feature type="compositionally biased region" description="Basic and acidic residues" evidence="7">
    <location>
        <begin position="710"/>
        <end position="726"/>
    </location>
</feature>
<evidence type="ECO:0000256" key="3">
    <source>
        <dbReference type="ARBA" id="ARBA00022729"/>
    </source>
</evidence>
<feature type="domain" description="WxxW" evidence="9">
    <location>
        <begin position="933"/>
        <end position="952"/>
    </location>
</feature>
<keyword evidence="4" id="KW-0677">Repeat</keyword>
<evidence type="ECO:0000259" key="9">
    <source>
        <dbReference type="Pfam" id="PF13330"/>
    </source>
</evidence>
<evidence type="ECO:0000256" key="6">
    <source>
        <dbReference type="ARBA" id="ARBA00023180"/>
    </source>
</evidence>
<proteinExistence type="predicted"/>
<evidence type="ECO:0000256" key="2">
    <source>
        <dbReference type="ARBA" id="ARBA00022525"/>
    </source>
</evidence>
<evidence type="ECO:0000256" key="8">
    <source>
        <dbReference type="SAM" id="SignalP"/>
    </source>
</evidence>
<dbReference type="GO" id="GO:0005576">
    <property type="term" value="C:extracellular region"/>
    <property type="evidence" value="ECO:0007669"/>
    <property type="project" value="UniProtKB-SubCell"/>
</dbReference>
<evidence type="ECO:0000313" key="11">
    <source>
        <dbReference type="Proteomes" id="UP000318571"/>
    </source>
</evidence>
<dbReference type="InterPro" id="IPR036383">
    <property type="entry name" value="TSP1_rpt_sf"/>
</dbReference>
<feature type="region of interest" description="Disordered" evidence="7">
    <location>
        <begin position="704"/>
        <end position="726"/>
    </location>
</feature>
<name>A0A553NVM9_TIGCA</name>
<gene>
    <name evidence="10" type="ORF">TCAL_03259</name>
</gene>
<evidence type="ECO:0000256" key="4">
    <source>
        <dbReference type="ARBA" id="ARBA00022737"/>
    </source>
</evidence>
<evidence type="ECO:0000256" key="5">
    <source>
        <dbReference type="ARBA" id="ARBA00023157"/>
    </source>
</evidence>
<dbReference type="PANTHER" id="PTHR22906">
    <property type="entry name" value="PROPERDIN"/>
    <property type="match status" value="1"/>
</dbReference>
<dbReference type="STRING" id="6832.A0A553NVM9"/>
<keyword evidence="6" id="KW-0325">Glycoprotein</keyword>
<comment type="caution">
    <text evidence="10">The sequence shown here is derived from an EMBL/GenBank/DDBJ whole genome shotgun (WGS) entry which is preliminary data.</text>
</comment>
<dbReference type="Pfam" id="PF13330">
    <property type="entry name" value="Mucin2_WxxW"/>
    <property type="match status" value="3"/>
</dbReference>
<dbReference type="InterPro" id="IPR052065">
    <property type="entry name" value="Compl_asym_regulator"/>
</dbReference>
<organism evidence="10 11">
    <name type="scientific">Tigriopus californicus</name>
    <name type="common">Marine copepod</name>
    <dbReference type="NCBI Taxonomy" id="6832"/>
    <lineage>
        <taxon>Eukaryota</taxon>
        <taxon>Metazoa</taxon>
        <taxon>Ecdysozoa</taxon>
        <taxon>Arthropoda</taxon>
        <taxon>Crustacea</taxon>
        <taxon>Multicrustacea</taxon>
        <taxon>Hexanauplia</taxon>
        <taxon>Copepoda</taxon>
        <taxon>Harpacticoida</taxon>
        <taxon>Harpacticidae</taxon>
        <taxon>Tigriopus</taxon>
    </lineage>
</organism>
<dbReference type="Pfam" id="PF00090">
    <property type="entry name" value="TSP_1"/>
    <property type="match status" value="4"/>
</dbReference>
<dbReference type="SUPFAM" id="SSF82895">
    <property type="entry name" value="TSP-1 type 1 repeat"/>
    <property type="match status" value="4"/>
</dbReference>
<feature type="signal peptide" evidence="8">
    <location>
        <begin position="1"/>
        <end position="23"/>
    </location>
</feature>
<feature type="domain" description="WxxW" evidence="9">
    <location>
        <begin position="1014"/>
        <end position="1106"/>
    </location>
</feature>
<protein>
    <recommendedName>
        <fullName evidence="9">WxxW domain-containing protein</fullName>
    </recommendedName>
</protein>
<keyword evidence="5" id="KW-1015">Disulfide bond</keyword>
<dbReference type="EMBL" id="VCGU01000010">
    <property type="protein sequence ID" value="TRY69476.1"/>
    <property type="molecule type" value="Genomic_DNA"/>
</dbReference>
<reference evidence="10 11" key="1">
    <citation type="journal article" date="2018" name="Nat. Ecol. Evol.">
        <title>Genomic signatures of mitonuclear coevolution across populations of Tigriopus californicus.</title>
        <authorList>
            <person name="Barreto F.S."/>
            <person name="Watson E.T."/>
            <person name="Lima T.G."/>
            <person name="Willett C.S."/>
            <person name="Edmands S."/>
            <person name="Li W."/>
            <person name="Burton R.S."/>
        </authorList>
    </citation>
    <scope>NUCLEOTIDE SEQUENCE [LARGE SCALE GENOMIC DNA]</scope>
    <source>
        <strain evidence="10 11">San Diego</strain>
    </source>
</reference>
<keyword evidence="2" id="KW-0964">Secreted</keyword>
<sequence length="1228" mass="138519">MKHHFKALLIFIVFGLNIYPISSYRADFYPENSGDGLLSIPDRNLFRNMDLPQASPVKRYKNGSLDDWYFDEVSREEYVNKDIGNDYQEDEMLDQASKLNHTNKIESAIESVLGRPRQQGSLGQIQDFPTRIQDGMEDYTLDVTVIKIKERVKNFRFRSHGQTRRLGATVKRWPHQERLDPNEPLGCGFPVCAMVDMKPMRFQSLCNFTGWMQQEGHVRRVIEVQKGGCEDAIESVGLDRDWAEEIVEQCQCGSHEGCNTPICLNDNGHAKSFASTCAAVQYLKGKTQQTLIGIGLGTCRDLYSAQNIEYPAQFQTLDGYEQVEGLIFSKDKDKVVCYNEHNKVKPKPPHYWVDKEIPKEDVIVDPPVGQTLFDTCDWLNFMSVSNGRGLGDVESRSKNAKFMKKSTCKGSNLAPQFIDARTIKDDTPWHETGELITKVTPTYGFYCDNKNNEVIGKRCSDYKVRFCCKKERPAQWGKWSEWTECSQTCGGGTKKRDRVCILKEGKKQGCFNDGPHGEKRFREMEISCNEVPCPHPQWTKWGGWGECSVSCGVGCKTRRRACVNIAAGNAPLDNDAALCLGPSIHDDACDVGYCPGTTLTMQDGAEIEENPCVPDKDVPPCPAAASPPFFWSPWAEWSACLAACGSAGQRTRKRKCFGNGANSGCPGKEEEEESCESLCPPGFRIKDELPMAYAVIHAQVHSNRTSETNLDERIDSSEKYDSFQRSESKDANQLEILKAFTDEQFREEIIKDLDAKDPNGINIPAEVVQVKRKPNKWDGATGARDLDAMVQRWEHRSGLDPEDVDGCGSPVCANVDGRPKRFRSWCNLATWMMANEHIRRFLHIQKGDCADAIEGKGHDWNWGSNPGSCERCQASVGCREKVCIAAKGVATTYTSICEAMKASYADTDVVTILFALGDCENLLNEQSLGCLYTEWFDIDEPCYDGDTESTTQNMAMINCLPKSGRFRMCPRIRQVGEPQFRTIEGGEIPKDQKINGQWKVDMPEIGHLYEECEWMPFVSQESPRSDTWDAEDRATALTTKYKRHVCGGNIFDAVYIDARTREDDIPWDETGEIITKNTPSYGFLCINKNNKPFNKRCSDYKVRYCCLKKRPAQWGEWNEWTDCTKTCGGGIRSRDRVCNSKKGNKETCFGNWIDLDESGKDRHANLKYQEHACNLTDNGQHGKVGDLVVSFVDDKAIDFVKGTAPTHYPNSEEILVLETKKREALVPI</sequence>
<evidence type="ECO:0000256" key="7">
    <source>
        <dbReference type="SAM" id="MobiDB-lite"/>
    </source>
</evidence>
<dbReference type="Gene3D" id="2.20.100.10">
    <property type="entry name" value="Thrombospondin type-1 (TSP1) repeat"/>
    <property type="match status" value="4"/>
</dbReference>
<evidence type="ECO:0000313" key="10">
    <source>
        <dbReference type="EMBL" id="TRY69476.1"/>
    </source>
</evidence>
<accession>A0A553NVM9</accession>
<dbReference type="PANTHER" id="PTHR22906:SF21">
    <property type="entry name" value="SEMA DOMAIN-CONTAINING PROTEIN"/>
    <property type="match status" value="1"/>
</dbReference>
<dbReference type="InterPro" id="IPR025155">
    <property type="entry name" value="WxxW_domain"/>
</dbReference>
<feature type="chain" id="PRO_5021984680" description="WxxW domain-containing protein" evidence="8">
    <location>
        <begin position="24"/>
        <end position="1228"/>
    </location>
</feature>
<dbReference type="InterPro" id="IPR000884">
    <property type="entry name" value="TSP1_rpt"/>
</dbReference>
<dbReference type="SMART" id="SM00209">
    <property type="entry name" value="TSP1"/>
    <property type="match status" value="4"/>
</dbReference>
<keyword evidence="3 8" id="KW-0732">Signal</keyword>
<dbReference type="Proteomes" id="UP000318571">
    <property type="component" value="Chromosome 1"/>
</dbReference>
<evidence type="ECO:0000256" key="1">
    <source>
        <dbReference type="ARBA" id="ARBA00004613"/>
    </source>
</evidence>
<dbReference type="AlphaFoldDB" id="A0A553NVM9"/>